<reference evidence="1 2" key="1">
    <citation type="submission" date="2020-08" db="EMBL/GenBank/DDBJ databases">
        <title>Plant Genome Project.</title>
        <authorList>
            <person name="Zhang R.-G."/>
        </authorList>
    </citation>
    <scope>NUCLEOTIDE SEQUENCE [LARGE SCALE GENOMIC DNA]</scope>
    <source>
        <tissue evidence="1">Rhizome</tissue>
    </source>
</reference>
<accession>A0A8J5EVA8</accession>
<dbReference type="Proteomes" id="UP000734854">
    <property type="component" value="Unassembled WGS sequence"/>
</dbReference>
<comment type="caution">
    <text evidence="1">The sequence shown here is derived from an EMBL/GenBank/DDBJ whole genome shotgun (WGS) entry which is preliminary data.</text>
</comment>
<proteinExistence type="predicted"/>
<keyword evidence="2" id="KW-1185">Reference proteome</keyword>
<protein>
    <submittedName>
        <fullName evidence="1">Uncharacterized protein</fullName>
    </submittedName>
</protein>
<evidence type="ECO:0000313" key="1">
    <source>
        <dbReference type="EMBL" id="KAG6472729.1"/>
    </source>
</evidence>
<name>A0A8J5EVA8_ZINOF</name>
<sequence>MVSLIELHLQAMKRVLRYLKGTVDLEDGIVELKHCIIQDKVVDIMTKSLKLDVFLKLRDSMGVCAVSRLN</sequence>
<gene>
    <name evidence="1" type="ORF">ZIOFF_070206</name>
</gene>
<evidence type="ECO:0000313" key="2">
    <source>
        <dbReference type="Proteomes" id="UP000734854"/>
    </source>
</evidence>
<organism evidence="1 2">
    <name type="scientific">Zingiber officinale</name>
    <name type="common">Ginger</name>
    <name type="synonym">Amomum zingiber</name>
    <dbReference type="NCBI Taxonomy" id="94328"/>
    <lineage>
        <taxon>Eukaryota</taxon>
        <taxon>Viridiplantae</taxon>
        <taxon>Streptophyta</taxon>
        <taxon>Embryophyta</taxon>
        <taxon>Tracheophyta</taxon>
        <taxon>Spermatophyta</taxon>
        <taxon>Magnoliopsida</taxon>
        <taxon>Liliopsida</taxon>
        <taxon>Zingiberales</taxon>
        <taxon>Zingiberaceae</taxon>
        <taxon>Zingiber</taxon>
    </lineage>
</organism>
<dbReference type="AlphaFoldDB" id="A0A8J5EVA8"/>
<dbReference type="EMBL" id="JACMSC010000020">
    <property type="protein sequence ID" value="KAG6472729.1"/>
    <property type="molecule type" value="Genomic_DNA"/>
</dbReference>